<accession>A0A2P7NY87</accession>
<dbReference type="Proteomes" id="UP000241912">
    <property type="component" value="Unassembled WGS sequence"/>
</dbReference>
<evidence type="ECO:0000313" key="1">
    <source>
        <dbReference type="EMBL" id="PSJ18430.1"/>
    </source>
</evidence>
<dbReference type="OrthoDB" id="8548842at2"/>
<dbReference type="Gene3D" id="3.30.1880.10">
    <property type="entry name" value="protein ne1242 domain like"/>
    <property type="match status" value="1"/>
</dbReference>
<dbReference type="AlphaFoldDB" id="A0A2P7NY87"/>
<comment type="caution">
    <text evidence="1">The sequence shown here is derived from an EMBL/GenBank/DDBJ whole genome shotgun (WGS) entry which is preliminary data.</text>
</comment>
<keyword evidence="2" id="KW-1185">Reference proteome</keyword>
<dbReference type="InterPro" id="IPR023199">
    <property type="entry name" value="GriE/MELC1_sf"/>
</dbReference>
<evidence type="ECO:0000313" key="2">
    <source>
        <dbReference type="Proteomes" id="UP000241912"/>
    </source>
</evidence>
<gene>
    <name evidence="1" type="ORF">C7H79_03410</name>
</gene>
<proteinExistence type="predicted"/>
<protein>
    <submittedName>
        <fullName evidence="1">Uncharacterized protein</fullName>
    </submittedName>
</protein>
<dbReference type="RefSeq" id="WP_106705890.1">
    <property type="nucleotide sequence ID" value="NZ_PXXU01000006.1"/>
</dbReference>
<organism evidence="1 2">
    <name type="scientific">Nitrosomonas supralitoralis</name>
    <dbReference type="NCBI Taxonomy" id="2116706"/>
    <lineage>
        <taxon>Bacteria</taxon>
        <taxon>Pseudomonadati</taxon>
        <taxon>Pseudomonadota</taxon>
        <taxon>Betaproteobacteria</taxon>
        <taxon>Nitrosomonadales</taxon>
        <taxon>Nitrosomonadaceae</taxon>
        <taxon>Nitrosomonas</taxon>
    </lineage>
</organism>
<name>A0A2P7NY87_9PROT</name>
<dbReference type="EMBL" id="PXXU01000006">
    <property type="protein sequence ID" value="PSJ18430.1"/>
    <property type="molecule type" value="Genomic_DNA"/>
</dbReference>
<sequence length="71" mass="8447">MANYKETFESCEIEIKNDIHLLIKGKVIDYQHDRVKNKFSSKYLPYTQYDSLLELARAIVQHTVEFSHVKE</sequence>
<reference evidence="1 2" key="1">
    <citation type="submission" date="2018-03" db="EMBL/GenBank/DDBJ databases">
        <title>Draft genome of Nitrosomonas supralitoralis APG5.</title>
        <authorList>
            <person name="Urakawa H."/>
            <person name="Lopez J.V."/>
        </authorList>
    </citation>
    <scope>NUCLEOTIDE SEQUENCE [LARGE SCALE GENOMIC DNA]</scope>
    <source>
        <strain evidence="1 2">APG5</strain>
    </source>
</reference>